<evidence type="ECO:0000256" key="12">
    <source>
        <dbReference type="ARBA" id="ARBA00023027"/>
    </source>
</evidence>
<accession>A0A5B9H7D5</accession>
<feature type="transmembrane region" description="Helical" evidence="17">
    <location>
        <begin position="29"/>
        <end position="52"/>
    </location>
</feature>
<evidence type="ECO:0000256" key="16">
    <source>
        <dbReference type="ARBA" id="ARBA00049551"/>
    </source>
</evidence>
<keyword evidence="13 17" id="KW-0830">Ubiquinone</keyword>
<dbReference type="GO" id="GO:0030964">
    <property type="term" value="C:NADH dehydrogenase complex"/>
    <property type="evidence" value="ECO:0007669"/>
    <property type="project" value="TreeGrafter"/>
</dbReference>
<evidence type="ECO:0000256" key="14">
    <source>
        <dbReference type="ARBA" id="ARBA00023128"/>
    </source>
</evidence>
<keyword evidence="11 17" id="KW-1133">Transmembrane helix</keyword>
<dbReference type="Pfam" id="PF00420">
    <property type="entry name" value="Oxidored_q2"/>
    <property type="match status" value="1"/>
</dbReference>
<comment type="similarity">
    <text evidence="3 17">Belongs to the complex I subunit 4L family.</text>
</comment>
<reference evidence="18" key="1">
    <citation type="submission" date="2019-02" db="EMBL/GenBank/DDBJ databases">
        <title>Phylogenetic relationships and temporal diversification of Neotropical mosquitoes (Diptera: Culicidae) based on mitogenomes.</title>
        <authorList>
            <person name="Lorenz C."/>
            <person name="Alves J.M.P."/>
            <person name="Foster P.G."/>
            <person name="Suesdek L."/>
            <person name="Sallum M.A."/>
        </authorList>
    </citation>
    <scope>NUCLEOTIDE SEQUENCE</scope>
</reference>
<evidence type="ECO:0000256" key="17">
    <source>
        <dbReference type="RuleBase" id="RU004419"/>
    </source>
</evidence>
<dbReference type="Gene3D" id="1.10.287.3510">
    <property type="match status" value="1"/>
</dbReference>
<keyword evidence="10 17" id="KW-0249">Electron transport</keyword>
<protein>
    <recommendedName>
        <fullName evidence="5 17">NADH-ubiquinone oxidoreductase chain 4L</fullName>
        <ecNumber evidence="4 17">7.1.1.2</ecNumber>
    </recommendedName>
</protein>
<evidence type="ECO:0000256" key="2">
    <source>
        <dbReference type="ARBA" id="ARBA00004225"/>
    </source>
</evidence>
<dbReference type="AlphaFoldDB" id="A0A5B9H7D5"/>
<dbReference type="PANTHER" id="PTHR11434:SF0">
    <property type="entry name" value="NADH-UBIQUINONE OXIDOREDUCTASE CHAIN 4L"/>
    <property type="match status" value="1"/>
</dbReference>
<comment type="function">
    <text evidence="17">Core subunit of the mitochondrial membrane respiratory chain NADH dehydrogenase (Complex I) which catalyzes electron transfer from NADH through the respiratory chain, using ubiquinone as an electron acceptor.</text>
</comment>
<keyword evidence="7 17" id="KW-0679">Respiratory chain</keyword>
<comment type="catalytic activity">
    <reaction evidence="16 17">
        <text>a ubiquinone + NADH + 5 H(+)(in) = a ubiquinol + NAD(+) + 4 H(+)(out)</text>
        <dbReference type="Rhea" id="RHEA:29091"/>
        <dbReference type="Rhea" id="RHEA-COMP:9565"/>
        <dbReference type="Rhea" id="RHEA-COMP:9566"/>
        <dbReference type="ChEBI" id="CHEBI:15378"/>
        <dbReference type="ChEBI" id="CHEBI:16389"/>
        <dbReference type="ChEBI" id="CHEBI:17976"/>
        <dbReference type="ChEBI" id="CHEBI:57540"/>
        <dbReference type="ChEBI" id="CHEBI:57945"/>
        <dbReference type="EC" id="7.1.1.2"/>
    </reaction>
</comment>
<name>A0A5B9H7D5_9DIPT</name>
<dbReference type="InterPro" id="IPR039428">
    <property type="entry name" value="NUOK/Mnh_C1-like"/>
</dbReference>
<keyword evidence="17" id="KW-0999">Mitochondrion inner membrane</keyword>
<evidence type="ECO:0000256" key="10">
    <source>
        <dbReference type="ARBA" id="ARBA00022982"/>
    </source>
</evidence>
<dbReference type="FunFam" id="1.10.287.3510:FF:000003">
    <property type="entry name" value="NADH-ubiquinone oxidoreductase chain 4L"/>
    <property type="match status" value="1"/>
</dbReference>
<feature type="transmembrane region" description="Helical" evidence="17">
    <location>
        <begin position="58"/>
        <end position="82"/>
    </location>
</feature>
<dbReference type="EC" id="7.1.1.2" evidence="4 17"/>
<organism evidence="18">
    <name type="scientific">Sabethes undosus</name>
    <dbReference type="NCBI Taxonomy" id="2007222"/>
    <lineage>
        <taxon>Eukaryota</taxon>
        <taxon>Metazoa</taxon>
        <taxon>Ecdysozoa</taxon>
        <taxon>Arthropoda</taxon>
        <taxon>Hexapoda</taxon>
        <taxon>Insecta</taxon>
        <taxon>Pterygota</taxon>
        <taxon>Neoptera</taxon>
        <taxon>Endopterygota</taxon>
        <taxon>Diptera</taxon>
        <taxon>Nematocera</taxon>
        <taxon>Culicoidea</taxon>
        <taxon>Culicidae</taxon>
        <taxon>Culicinae</taxon>
        <taxon>Sabethini</taxon>
        <taxon>Sabethes</taxon>
    </lineage>
</organism>
<sequence>MMNLYIIYIFLIMFLFSSMTFVSSRKHLLCTLLSLEFMVLILFSILLFYLSYMKFESYFSMFFLSFCVCEGVLGLSILVSMIRTHGNDYFQSFSVLQC</sequence>
<keyword evidence="12 17" id="KW-0520">NAD</keyword>
<dbReference type="GO" id="GO:0008137">
    <property type="term" value="F:NADH dehydrogenase (ubiquinone) activity"/>
    <property type="evidence" value="ECO:0007669"/>
    <property type="project" value="UniProtKB-EC"/>
</dbReference>
<keyword evidence="15 17" id="KW-0472">Membrane</keyword>
<evidence type="ECO:0000256" key="1">
    <source>
        <dbReference type="ARBA" id="ARBA00003257"/>
    </source>
</evidence>
<dbReference type="InterPro" id="IPR001133">
    <property type="entry name" value="NADH_UbQ_OxRdtase_chain4L/K"/>
</dbReference>
<dbReference type="GO" id="GO:0042773">
    <property type="term" value="P:ATP synthesis coupled electron transport"/>
    <property type="evidence" value="ECO:0007669"/>
    <property type="project" value="UniProtKB-UniRule"/>
</dbReference>
<evidence type="ECO:0000256" key="5">
    <source>
        <dbReference type="ARBA" id="ARBA00016612"/>
    </source>
</evidence>
<evidence type="ECO:0000256" key="15">
    <source>
        <dbReference type="ARBA" id="ARBA00023136"/>
    </source>
</evidence>
<keyword evidence="8 17" id="KW-0812">Transmembrane</keyword>
<proteinExistence type="inferred from homology"/>
<comment type="subcellular location">
    <subcellularLocation>
        <location evidence="17">Mitochondrion inner membrane</location>
        <topology evidence="17">Multi-pass membrane protein</topology>
    </subcellularLocation>
    <subcellularLocation>
        <location evidence="2">Mitochondrion membrane</location>
        <topology evidence="2">Multi-pass membrane protein</topology>
    </subcellularLocation>
</comment>
<keyword evidence="9 17" id="KW-1278">Translocase</keyword>
<evidence type="ECO:0000256" key="13">
    <source>
        <dbReference type="ARBA" id="ARBA00023075"/>
    </source>
</evidence>
<dbReference type="EMBL" id="MK575488">
    <property type="protein sequence ID" value="QEE94407.1"/>
    <property type="molecule type" value="Genomic_DNA"/>
</dbReference>
<evidence type="ECO:0000256" key="4">
    <source>
        <dbReference type="ARBA" id="ARBA00012944"/>
    </source>
</evidence>
<keyword evidence="6 17" id="KW-0813">Transport</keyword>
<evidence type="ECO:0000256" key="7">
    <source>
        <dbReference type="ARBA" id="ARBA00022660"/>
    </source>
</evidence>
<evidence type="ECO:0000313" key="18">
    <source>
        <dbReference type="EMBL" id="QEE94407.1"/>
    </source>
</evidence>
<feature type="transmembrane region" description="Helical" evidence="17">
    <location>
        <begin position="6"/>
        <end position="22"/>
    </location>
</feature>
<comment type="function">
    <text evidence="1">Core subunit of the mitochondrial membrane respiratory chain NADH dehydrogenase (Complex I) that is believed to belong to the minimal assembly required for catalysis. Complex I functions in the transfer of electrons from NADH to the respiratory chain. The immediate electron acceptor for the enzyme is believed to be ubiquinone.</text>
</comment>
<dbReference type="GO" id="GO:0016651">
    <property type="term" value="F:oxidoreductase activity, acting on NAD(P)H"/>
    <property type="evidence" value="ECO:0007669"/>
    <property type="project" value="InterPro"/>
</dbReference>
<gene>
    <name evidence="18" type="primary">nad4l</name>
</gene>
<evidence type="ECO:0000256" key="3">
    <source>
        <dbReference type="ARBA" id="ARBA00010519"/>
    </source>
</evidence>
<evidence type="ECO:0000256" key="6">
    <source>
        <dbReference type="ARBA" id="ARBA00022448"/>
    </source>
</evidence>
<evidence type="ECO:0000256" key="8">
    <source>
        <dbReference type="ARBA" id="ARBA00022692"/>
    </source>
</evidence>
<evidence type="ECO:0000256" key="11">
    <source>
        <dbReference type="ARBA" id="ARBA00022989"/>
    </source>
</evidence>
<geneLocation type="mitochondrion" evidence="18"/>
<keyword evidence="14 17" id="KW-0496">Mitochondrion</keyword>
<dbReference type="GO" id="GO:0005743">
    <property type="term" value="C:mitochondrial inner membrane"/>
    <property type="evidence" value="ECO:0007669"/>
    <property type="project" value="UniProtKB-SubCell"/>
</dbReference>
<dbReference type="PANTHER" id="PTHR11434">
    <property type="entry name" value="NADH-UBIQUINONE OXIDOREDUCTASE SUBUNIT ND4L"/>
    <property type="match status" value="1"/>
</dbReference>
<evidence type="ECO:0000256" key="9">
    <source>
        <dbReference type="ARBA" id="ARBA00022967"/>
    </source>
</evidence>